<evidence type="ECO:0000313" key="2">
    <source>
        <dbReference type="Proteomes" id="UP001146120"/>
    </source>
</evidence>
<comment type="caution">
    <text evidence="1">The sequence shown here is derived from an EMBL/GenBank/DDBJ whole genome shotgun (WGS) entry which is preliminary data.</text>
</comment>
<evidence type="ECO:0000313" key="1">
    <source>
        <dbReference type="EMBL" id="DBA02489.1"/>
    </source>
</evidence>
<gene>
    <name evidence="1" type="ORF">N0F65_010961</name>
</gene>
<dbReference type="AlphaFoldDB" id="A0AAV2ZAS9"/>
<dbReference type="Proteomes" id="UP001146120">
    <property type="component" value="Unassembled WGS sequence"/>
</dbReference>
<proteinExistence type="predicted"/>
<dbReference type="InterPro" id="IPR012337">
    <property type="entry name" value="RNaseH-like_sf"/>
</dbReference>
<keyword evidence="2" id="KW-1185">Reference proteome</keyword>
<organism evidence="1 2">
    <name type="scientific">Lagenidium giganteum</name>
    <dbReference type="NCBI Taxonomy" id="4803"/>
    <lineage>
        <taxon>Eukaryota</taxon>
        <taxon>Sar</taxon>
        <taxon>Stramenopiles</taxon>
        <taxon>Oomycota</taxon>
        <taxon>Peronosporomycetes</taxon>
        <taxon>Pythiales</taxon>
        <taxon>Pythiaceae</taxon>
    </lineage>
</organism>
<reference evidence="1" key="2">
    <citation type="journal article" date="2023" name="Microbiol Resour">
        <title>Decontamination and Annotation of the Draft Genome Sequence of the Oomycete Lagenidium giganteum ARSEF 373.</title>
        <authorList>
            <person name="Morgan W.R."/>
            <person name="Tartar A."/>
        </authorList>
    </citation>
    <scope>NUCLEOTIDE SEQUENCE</scope>
    <source>
        <strain evidence="1">ARSEF 373</strain>
    </source>
</reference>
<dbReference type="SUPFAM" id="SSF53098">
    <property type="entry name" value="Ribonuclease H-like"/>
    <property type="match status" value="1"/>
</dbReference>
<name>A0AAV2ZAS9_9STRA</name>
<protein>
    <recommendedName>
        <fullName evidence="3">Transposase</fullName>
    </recommendedName>
</protein>
<sequence>MANAIKLYGVSVRAVVTDQVGQCARAKRILSVRFPHVVFGRCFAHQMNLVVKDMFTEDAEAEATIEKAHTVVAFYNRSTAKYLPMLKKECVKIYGKFRSLKRVVDTRWNSAHGCLASLLRIQSAPCIVGQQTRAPPPEIMLDSAIFSAVKELEVLLRPLVVASMLMQRDTATLADVLHVFGTLLLGWSREVNYDWLTFWRNDGMSASRREQQEQPLFFIANLLHPYYVPIFVGEDVSVCHALLS</sequence>
<reference evidence="1" key="1">
    <citation type="submission" date="2022-11" db="EMBL/GenBank/DDBJ databases">
        <authorList>
            <person name="Morgan W.R."/>
            <person name="Tartar A."/>
        </authorList>
    </citation>
    <scope>NUCLEOTIDE SEQUENCE</scope>
    <source>
        <strain evidence="1">ARSEF 373</strain>
    </source>
</reference>
<accession>A0AAV2ZAS9</accession>
<dbReference type="EMBL" id="DAKRPA010000030">
    <property type="protein sequence ID" value="DBA02489.1"/>
    <property type="molecule type" value="Genomic_DNA"/>
</dbReference>
<evidence type="ECO:0008006" key="3">
    <source>
        <dbReference type="Google" id="ProtNLM"/>
    </source>
</evidence>